<reference evidence="1" key="1">
    <citation type="submission" date="2021-02" db="EMBL/GenBank/DDBJ databases">
        <authorList>
            <person name="Dougan E. K."/>
            <person name="Rhodes N."/>
            <person name="Thang M."/>
            <person name="Chan C."/>
        </authorList>
    </citation>
    <scope>NUCLEOTIDE SEQUENCE</scope>
</reference>
<organism evidence="1 2">
    <name type="scientific">Symbiodinium pilosum</name>
    <name type="common">Dinoflagellate</name>
    <dbReference type="NCBI Taxonomy" id="2952"/>
    <lineage>
        <taxon>Eukaryota</taxon>
        <taxon>Sar</taxon>
        <taxon>Alveolata</taxon>
        <taxon>Dinophyceae</taxon>
        <taxon>Suessiales</taxon>
        <taxon>Symbiodiniaceae</taxon>
        <taxon>Symbiodinium</taxon>
    </lineage>
</organism>
<keyword evidence="2" id="KW-1185">Reference proteome</keyword>
<evidence type="ECO:0000313" key="1">
    <source>
        <dbReference type="EMBL" id="CAE7492469.1"/>
    </source>
</evidence>
<dbReference type="AlphaFoldDB" id="A0A812SNJ3"/>
<proteinExistence type="predicted"/>
<dbReference type="Proteomes" id="UP000649617">
    <property type="component" value="Unassembled WGS sequence"/>
</dbReference>
<protein>
    <submittedName>
        <fullName evidence="1">Uncharacterized protein</fullName>
    </submittedName>
</protein>
<gene>
    <name evidence="1" type="ORF">SPIL2461_LOCUS12698</name>
</gene>
<comment type="caution">
    <text evidence="1">The sequence shown here is derived from an EMBL/GenBank/DDBJ whole genome shotgun (WGS) entry which is preliminary data.</text>
</comment>
<accession>A0A812SNJ3</accession>
<evidence type="ECO:0000313" key="2">
    <source>
        <dbReference type="Proteomes" id="UP000649617"/>
    </source>
</evidence>
<name>A0A812SNJ3_SYMPI</name>
<feature type="non-terminal residue" evidence="1">
    <location>
        <position position="66"/>
    </location>
</feature>
<sequence>MFPLSLSEARKRYPGGSFRVAAQVNNDIVMRDRLESPGAREVAALQKLGMVSEEKGGFSIALSIGG</sequence>
<dbReference type="EMBL" id="CAJNIZ010026503">
    <property type="protein sequence ID" value="CAE7492469.1"/>
    <property type="molecule type" value="Genomic_DNA"/>
</dbReference>